<dbReference type="InterPro" id="IPR011032">
    <property type="entry name" value="GroES-like_sf"/>
</dbReference>
<dbReference type="Gene3D" id="3.40.50.720">
    <property type="entry name" value="NAD(P)-binding Rossmann-like Domain"/>
    <property type="match status" value="1"/>
</dbReference>
<evidence type="ECO:0000313" key="3">
    <source>
        <dbReference type="Proteomes" id="UP000715441"/>
    </source>
</evidence>
<dbReference type="SUPFAM" id="SSF51735">
    <property type="entry name" value="NAD(P)-binding Rossmann-fold domains"/>
    <property type="match status" value="1"/>
</dbReference>
<dbReference type="Pfam" id="PF00107">
    <property type="entry name" value="ADH_zinc_N"/>
    <property type="match status" value="1"/>
</dbReference>
<proteinExistence type="predicted"/>
<dbReference type="InterPro" id="IPR013154">
    <property type="entry name" value="ADH-like_N"/>
</dbReference>
<reference evidence="2 3" key="1">
    <citation type="submission" date="2020-04" db="EMBL/GenBank/DDBJ databases">
        <title>Novel species.</title>
        <authorList>
            <person name="Teo W.F.A."/>
            <person name="Lipun K."/>
            <person name="Srisuk N."/>
            <person name="Duangmal K."/>
        </authorList>
    </citation>
    <scope>NUCLEOTIDE SEQUENCE [LARGE SCALE GENOMIC DNA]</scope>
    <source>
        <strain evidence="2 3">K13G38</strain>
    </source>
</reference>
<dbReference type="InterPro" id="IPR013149">
    <property type="entry name" value="ADH-like_C"/>
</dbReference>
<name>A0ABX1IW35_9PSEU</name>
<dbReference type="Pfam" id="PF08240">
    <property type="entry name" value="ADH_N"/>
    <property type="match status" value="1"/>
</dbReference>
<dbReference type="SMART" id="SM00829">
    <property type="entry name" value="PKS_ER"/>
    <property type="match status" value="1"/>
</dbReference>
<gene>
    <name evidence="2" type="ORF">HFP15_01360</name>
</gene>
<feature type="domain" description="Enoyl reductase (ER)" evidence="1">
    <location>
        <begin position="10"/>
        <end position="316"/>
    </location>
</feature>
<dbReference type="Gene3D" id="3.90.180.10">
    <property type="entry name" value="Medium-chain alcohol dehydrogenases, catalytic domain"/>
    <property type="match status" value="1"/>
</dbReference>
<dbReference type="SUPFAM" id="SSF50129">
    <property type="entry name" value="GroES-like"/>
    <property type="match status" value="1"/>
</dbReference>
<sequence>MRAAVCGSHGPPEVVRVAELPRPALTPGAVRVRVGAAAVNFPDVLLVAGQYQVTVPPPFVPGSEFAGVVLASDAPGFAAGDRVSGTGMYGAFAEEVVAPATSLRRTPSEVDDQRAAAFGVAYRTAYHALRSVAALRAGDELIVLGAGGGVGLAAVQLGVLLGASVTAVASSEAKLAAAASHGAVRVIDRRVGELRQQLRQAVPEGADVVLDPVGGDLSEPALRSLRRGGRFVTVGYASGVIPRIPLNLVLIKGVRILGFQFQDVPPGEFTRNESELAALLLTHPALPHIGATYGLTDVAAALREVADGKAIGKIVLDPRR</sequence>
<dbReference type="InterPro" id="IPR020843">
    <property type="entry name" value="ER"/>
</dbReference>
<dbReference type="Proteomes" id="UP000715441">
    <property type="component" value="Unassembled WGS sequence"/>
</dbReference>
<dbReference type="PANTHER" id="PTHR43677:SF4">
    <property type="entry name" value="QUINONE OXIDOREDUCTASE-LIKE PROTEIN 2"/>
    <property type="match status" value="1"/>
</dbReference>
<comment type="caution">
    <text evidence="2">The sequence shown here is derived from an EMBL/GenBank/DDBJ whole genome shotgun (WGS) entry which is preliminary data.</text>
</comment>
<dbReference type="CDD" id="cd08241">
    <property type="entry name" value="QOR1"/>
    <property type="match status" value="1"/>
</dbReference>
<evidence type="ECO:0000259" key="1">
    <source>
        <dbReference type="SMART" id="SM00829"/>
    </source>
</evidence>
<accession>A0ABX1IW35</accession>
<dbReference type="EMBL" id="JAAXLS010000001">
    <property type="protein sequence ID" value="NKQ51524.1"/>
    <property type="molecule type" value="Genomic_DNA"/>
</dbReference>
<evidence type="ECO:0000313" key="2">
    <source>
        <dbReference type="EMBL" id="NKQ51524.1"/>
    </source>
</evidence>
<keyword evidence="3" id="KW-1185">Reference proteome</keyword>
<dbReference type="PANTHER" id="PTHR43677">
    <property type="entry name" value="SHORT-CHAIN DEHYDROGENASE/REDUCTASE"/>
    <property type="match status" value="1"/>
</dbReference>
<protein>
    <submittedName>
        <fullName evidence="2">NADPH:quinone oxidoreductase family protein</fullName>
    </submittedName>
</protein>
<organism evidence="2 3">
    <name type="scientific">Amycolatopsis acididurans</name>
    <dbReference type="NCBI Taxonomy" id="2724524"/>
    <lineage>
        <taxon>Bacteria</taxon>
        <taxon>Bacillati</taxon>
        <taxon>Actinomycetota</taxon>
        <taxon>Actinomycetes</taxon>
        <taxon>Pseudonocardiales</taxon>
        <taxon>Pseudonocardiaceae</taxon>
        <taxon>Amycolatopsis</taxon>
    </lineage>
</organism>
<dbReference type="InterPro" id="IPR036291">
    <property type="entry name" value="NAD(P)-bd_dom_sf"/>
</dbReference>
<dbReference type="InterPro" id="IPR051397">
    <property type="entry name" value="Zn-ADH-like_protein"/>
</dbReference>